<sequence length="100" mass="11301">MKDGAVRLHHGLLDPVHFATIALASTALLNTLLEYSKGSREKVAMEGAVYKAKYEDLLEELKFFYETRAGNCLALQQSLYTQSMASLEKSRNRDEDEFVI</sequence>
<evidence type="ECO:0000313" key="4">
    <source>
        <dbReference type="Proteomes" id="UP000054279"/>
    </source>
</evidence>
<name>A0A0C9TMH2_SPHS4</name>
<organism evidence="2 4">
    <name type="scientific">Sphaerobolus stellatus (strain SS14)</name>
    <dbReference type="NCBI Taxonomy" id="990650"/>
    <lineage>
        <taxon>Eukaryota</taxon>
        <taxon>Fungi</taxon>
        <taxon>Dikarya</taxon>
        <taxon>Basidiomycota</taxon>
        <taxon>Agaricomycotina</taxon>
        <taxon>Agaricomycetes</taxon>
        <taxon>Phallomycetidae</taxon>
        <taxon>Geastrales</taxon>
        <taxon>Sphaerobolaceae</taxon>
        <taxon>Sphaerobolus</taxon>
    </lineage>
</organism>
<dbReference type="Pfam" id="PF20149">
    <property type="entry name" value="DUF6532"/>
    <property type="match status" value="1"/>
</dbReference>
<evidence type="ECO:0000313" key="2">
    <source>
        <dbReference type="EMBL" id="KIJ23034.1"/>
    </source>
</evidence>
<dbReference type="Proteomes" id="UP000054279">
    <property type="component" value="Unassembled WGS sequence"/>
</dbReference>
<accession>A0A0C9TMH2</accession>
<dbReference type="InterPro" id="IPR045341">
    <property type="entry name" value="DUF6532"/>
</dbReference>
<dbReference type="AlphaFoldDB" id="A0A0C9TMH2"/>
<keyword evidence="4" id="KW-1185">Reference proteome</keyword>
<dbReference type="HOGENOM" id="CLU_2307866_0_0_1"/>
<proteinExistence type="predicted"/>
<feature type="domain" description="DUF6532" evidence="1">
    <location>
        <begin position="8"/>
        <end position="62"/>
    </location>
</feature>
<dbReference type="EMBL" id="KN837774">
    <property type="protein sequence ID" value="KIJ23169.1"/>
    <property type="molecule type" value="Genomic_DNA"/>
</dbReference>
<protein>
    <submittedName>
        <fullName evidence="2">Unplaced genomic scaffold SPHSTscaffold_758, whole genome shotgun sequence</fullName>
    </submittedName>
</protein>
<dbReference type="EMBL" id="KN837833">
    <property type="protein sequence ID" value="KIJ23034.1"/>
    <property type="molecule type" value="Genomic_DNA"/>
</dbReference>
<evidence type="ECO:0000259" key="1">
    <source>
        <dbReference type="Pfam" id="PF20149"/>
    </source>
</evidence>
<gene>
    <name evidence="3" type="ORF">M422DRAFT_39752</name>
    <name evidence="2" type="ORF">M422DRAFT_39838</name>
</gene>
<evidence type="ECO:0000313" key="3">
    <source>
        <dbReference type="EMBL" id="KIJ23169.1"/>
    </source>
</evidence>
<reference evidence="2 4" key="1">
    <citation type="submission" date="2014-06" db="EMBL/GenBank/DDBJ databases">
        <title>Evolutionary Origins and Diversification of the Mycorrhizal Mutualists.</title>
        <authorList>
            <consortium name="DOE Joint Genome Institute"/>
            <consortium name="Mycorrhizal Genomics Consortium"/>
            <person name="Kohler A."/>
            <person name="Kuo A."/>
            <person name="Nagy L.G."/>
            <person name="Floudas D."/>
            <person name="Copeland A."/>
            <person name="Barry K.W."/>
            <person name="Cichocki N."/>
            <person name="Veneault-Fourrey C."/>
            <person name="LaButti K."/>
            <person name="Lindquist E.A."/>
            <person name="Lipzen A."/>
            <person name="Lundell T."/>
            <person name="Morin E."/>
            <person name="Murat C."/>
            <person name="Riley R."/>
            <person name="Ohm R."/>
            <person name="Sun H."/>
            <person name="Tunlid A."/>
            <person name="Henrissat B."/>
            <person name="Grigoriev I.V."/>
            <person name="Hibbett D.S."/>
            <person name="Martin F."/>
        </authorList>
    </citation>
    <scope>NUCLEOTIDE SEQUENCE [LARGE SCALE GENOMIC DNA]</scope>
    <source>
        <strain evidence="2 4">SS14</strain>
    </source>
</reference>